<name>A0A448YRJ0_BRENA</name>
<keyword evidence="2" id="KW-0812">Transmembrane</keyword>
<dbReference type="InterPro" id="IPR000727">
    <property type="entry name" value="T_SNARE_dom"/>
</dbReference>
<dbReference type="Gene3D" id="1.20.5.110">
    <property type="match status" value="1"/>
</dbReference>
<dbReference type="STRING" id="13370.A0A448YRJ0"/>
<dbReference type="EMBL" id="CAACVR010000045">
    <property type="protein sequence ID" value="VEU23515.1"/>
    <property type="molecule type" value="Genomic_DNA"/>
</dbReference>
<sequence length="318" mass="36576">MSIRQQLLKLSSLLQELSSNLEEYKTLKSISQTTPNLSSDDELSLTLSKVSNLLKYLEVLFVDELHREDVDSKKERELDQYYRSLTDHVKHFEQLLNSSPELPLSAYRFQPTGIDDAYKEMKHRISVLRGEDGEIEEEEEGVLEHPLASPSLQSVHHSQQKKYVRFKDHLVDNVSDRPPMSSLNAYSDRNESSSNGDDSGRDLLYHDDDVSSTDSMNMSERQMFIANQQEILNQDQMVDNLSNSVSRQHEMSLQISDEVGDHIVLLEDLESGMDRTNAHLIRGQRNIKKFRDALRENGDWCTILVLIVVLLFLLVVLK</sequence>
<feature type="compositionally biased region" description="Polar residues" evidence="1">
    <location>
        <begin position="181"/>
        <end position="197"/>
    </location>
</feature>
<dbReference type="CDD" id="cd15859">
    <property type="entry name" value="SNARE_SYN8"/>
    <property type="match status" value="1"/>
</dbReference>
<reference evidence="4 5" key="1">
    <citation type="submission" date="2018-12" db="EMBL/GenBank/DDBJ databases">
        <authorList>
            <person name="Tiukova I."/>
            <person name="Dainat J."/>
        </authorList>
    </citation>
    <scope>NUCLEOTIDE SEQUENCE [LARGE SCALE GENOMIC DNA]</scope>
</reference>
<dbReference type="PROSITE" id="PS50192">
    <property type="entry name" value="T_SNARE"/>
    <property type="match status" value="1"/>
</dbReference>
<feature type="domain" description="T-SNARE coiled-coil homology" evidence="3">
    <location>
        <begin position="228"/>
        <end position="290"/>
    </location>
</feature>
<keyword evidence="2" id="KW-0472">Membrane</keyword>
<dbReference type="InParanoid" id="A0A448YRJ0"/>
<dbReference type="AlphaFoldDB" id="A0A448YRJ0"/>
<evidence type="ECO:0000259" key="3">
    <source>
        <dbReference type="PROSITE" id="PS50192"/>
    </source>
</evidence>
<feature type="compositionally biased region" description="Basic and acidic residues" evidence="1">
    <location>
        <begin position="198"/>
        <end position="209"/>
    </location>
</feature>
<evidence type="ECO:0000313" key="4">
    <source>
        <dbReference type="EMBL" id="VEU23515.1"/>
    </source>
</evidence>
<dbReference type="SMART" id="SM00397">
    <property type="entry name" value="t_SNARE"/>
    <property type="match status" value="1"/>
</dbReference>
<organism evidence="4 5">
    <name type="scientific">Brettanomyces naardenensis</name>
    <name type="common">Yeast</name>
    <dbReference type="NCBI Taxonomy" id="13370"/>
    <lineage>
        <taxon>Eukaryota</taxon>
        <taxon>Fungi</taxon>
        <taxon>Dikarya</taxon>
        <taxon>Ascomycota</taxon>
        <taxon>Saccharomycotina</taxon>
        <taxon>Pichiomycetes</taxon>
        <taxon>Pichiales</taxon>
        <taxon>Pichiaceae</taxon>
        <taxon>Brettanomyces</taxon>
    </lineage>
</organism>
<evidence type="ECO:0000313" key="5">
    <source>
        <dbReference type="Proteomes" id="UP000290900"/>
    </source>
</evidence>
<protein>
    <submittedName>
        <fullName evidence="4">DEKNAAC104611</fullName>
    </submittedName>
</protein>
<dbReference type="SUPFAM" id="SSF58038">
    <property type="entry name" value="SNARE fusion complex"/>
    <property type="match status" value="1"/>
</dbReference>
<proteinExistence type="predicted"/>
<keyword evidence="2" id="KW-1133">Transmembrane helix</keyword>
<dbReference type="Proteomes" id="UP000290900">
    <property type="component" value="Unassembled WGS sequence"/>
</dbReference>
<accession>A0A448YRJ0</accession>
<keyword evidence="5" id="KW-1185">Reference proteome</keyword>
<feature type="transmembrane region" description="Helical" evidence="2">
    <location>
        <begin position="298"/>
        <end position="317"/>
    </location>
</feature>
<dbReference type="Pfam" id="PF05739">
    <property type="entry name" value="SNARE"/>
    <property type="match status" value="1"/>
</dbReference>
<gene>
    <name evidence="4" type="ORF">BRENAR_LOCUS4245</name>
</gene>
<evidence type="ECO:0000256" key="2">
    <source>
        <dbReference type="SAM" id="Phobius"/>
    </source>
</evidence>
<feature type="region of interest" description="Disordered" evidence="1">
    <location>
        <begin position="169"/>
        <end position="214"/>
    </location>
</feature>
<dbReference type="OrthoDB" id="244190at2759"/>
<evidence type="ECO:0000256" key="1">
    <source>
        <dbReference type="SAM" id="MobiDB-lite"/>
    </source>
</evidence>